<dbReference type="STRING" id="35752.SAMN05421541_13151"/>
<dbReference type="EC" id="3.1.2.4" evidence="2"/>
<dbReference type="PANTHER" id="PTHR43176">
    <property type="entry name" value="3-HYDROXYISOBUTYRYL-COA HYDROLASE-RELATED"/>
    <property type="match status" value="1"/>
</dbReference>
<dbReference type="Gene3D" id="3.90.226.10">
    <property type="entry name" value="2-enoyl-CoA Hydratase, Chain A, domain 1"/>
    <property type="match status" value="2"/>
</dbReference>
<feature type="region of interest" description="Disordered" evidence="4">
    <location>
        <begin position="239"/>
        <end position="298"/>
    </location>
</feature>
<sequence length="427" mass="43138">MSASAWLRNGAALTPVAVRDRWAGKIGGMPVSSAPPVLAEVTGGLGRLTLNRPAAINALTAEMVGTLRRTLADWSETDRVRTVLISGAGPRGLCAGGDLRAMHADAVSGGTGILDFWADEYRLNAELSAYPKPVVAFMDGLVMGGGIGVSAHASLRVVTERSRLAMPEVGIGFHPDVGGSWLLSRAPGRIGVHLALTGGTIGAADAVVAGLADFFVPSTRLDDLATALQTGDAAEVVASFAGPLPPGDPATETSPAASPPGAGATSPGAGATSPGAGATSPGAEAKSPGAVATSPGATAVPPGDLAAARYWIDECYAGDDVAAIVDRLASSSAAGAQAAAKEIATKSPTSLVVALRSIRSAAAMSDLREALDQEYRLSAALLRLPDLAEGIRAQIIDKDRRPRWQPPTLAEVSPAVIDACFAPPATR</sequence>
<dbReference type="GO" id="GO:0005829">
    <property type="term" value="C:cytosol"/>
    <property type="evidence" value="ECO:0007669"/>
    <property type="project" value="TreeGrafter"/>
</dbReference>
<dbReference type="InterPro" id="IPR029045">
    <property type="entry name" value="ClpP/crotonase-like_dom_sf"/>
</dbReference>
<organism evidence="6 7">
    <name type="scientific">Actinoplanes philippinensis</name>
    <dbReference type="NCBI Taxonomy" id="35752"/>
    <lineage>
        <taxon>Bacteria</taxon>
        <taxon>Bacillati</taxon>
        <taxon>Actinomycetota</taxon>
        <taxon>Actinomycetes</taxon>
        <taxon>Micromonosporales</taxon>
        <taxon>Micromonosporaceae</taxon>
        <taxon>Actinoplanes</taxon>
    </lineage>
</organism>
<gene>
    <name evidence="6" type="ORF">SAMN05421541_13151</name>
</gene>
<evidence type="ECO:0000256" key="2">
    <source>
        <dbReference type="ARBA" id="ARBA00011915"/>
    </source>
</evidence>
<protein>
    <recommendedName>
        <fullName evidence="2">3-hydroxyisobutyryl-CoA hydrolase</fullName>
        <ecNumber evidence="2">3.1.2.4</ecNumber>
    </recommendedName>
</protein>
<feature type="domain" description="Enoyl-CoA hydratase/isomerase" evidence="5">
    <location>
        <begin position="46"/>
        <end position="236"/>
    </location>
</feature>
<dbReference type="InterPro" id="IPR032259">
    <property type="entry name" value="HIBYL-CoA-H"/>
</dbReference>
<dbReference type="NCBIfam" id="NF004127">
    <property type="entry name" value="PRK05617.1"/>
    <property type="match status" value="1"/>
</dbReference>
<name>A0A1I2MM82_9ACTN</name>
<dbReference type="Proteomes" id="UP000199645">
    <property type="component" value="Unassembled WGS sequence"/>
</dbReference>
<dbReference type="CDD" id="cd06558">
    <property type="entry name" value="crotonase-like"/>
    <property type="match status" value="1"/>
</dbReference>
<dbReference type="GO" id="GO:0006574">
    <property type="term" value="P:L-valine catabolic process"/>
    <property type="evidence" value="ECO:0007669"/>
    <property type="project" value="TreeGrafter"/>
</dbReference>
<dbReference type="InterPro" id="IPR045004">
    <property type="entry name" value="ECH_dom"/>
</dbReference>
<evidence type="ECO:0000256" key="1">
    <source>
        <dbReference type="ARBA" id="ARBA00001709"/>
    </source>
</evidence>
<evidence type="ECO:0000313" key="6">
    <source>
        <dbReference type="EMBL" id="SFF92563.1"/>
    </source>
</evidence>
<evidence type="ECO:0000259" key="5">
    <source>
        <dbReference type="Pfam" id="PF16113"/>
    </source>
</evidence>
<keyword evidence="7" id="KW-1185">Reference proteome</keyword>
<feature type="domain" description="Enoyl-CoA hydratase/isomerase" evidence="5">
    <location>
        <begin position="301"/>
        <end position="421"/>
    </location>
</feature>
<accession>A0A1I2MM82</accession>
<comment type="catalytic activity">
    <reaction evidence="1">
        <text>3-hydroxy-2-methylpropanoyl-CoA + H2O = 3-hydroxy-2-methylpropanoate + CoA + H(+)</text>
        <dbReference type="Rhea" id="RHEA:20888"/>
        <dbReference type="ChEBI" id="CHEBI:11805"/>
        <dbReference type="ChEBI" id="CHEBI:15377"/>
        <dbReference type="ChEBI" id="CHEBI:15378"/>
        <dbReference type="ChEBI" id="CHEBI:57287"/>
        <dbReference type="ChEBI" id="CHEBI:57340"/>
        <dbReference type="EC" id="3.1.2.4"/>
    </reaction>
</comment>
<keyword evidence="3" id="KW-0378">Hydrolase</keyword>
<dbReference type="EMBL" id="FONV01000031">
    <property type="protein sequence ID" value="SFF92563.1"/>
    <property type="molecule type" value="Genomic_DNA"/>
</dbReference>
<reference evidence="6 7" key="1">
    <citation type="submission" date="2016-10" db="EMBL/GenBank/DDBJ databases">
        <authorList>
            <person name="de Groot N.N."/>
        </authorList>
    </citation>
    <scope>NUCLEOTIDE SEQUENCE [LARGE SCALE GENOMIC DNA]</scope>
    <source>
        <strain evidence="6 7">DSM 43019</strain>
    </source>
</reference>
<dbReference type="AlphaFoldDB" id="A0A1I2MM82"/>
<evidence type="ECO:0000313" key="7">
    <source>
        <dbReference type="Proteomes" id="UP000199645"/>
    </source>
</evidence>
<proteinExistence type="predicted"/>
<dbReference type="RefSeq" id="WP_239144034.1">
    <property type="nucleotide sequence ID" value="NZ_BOMT01000093.1"/>
</dbReference>
<dbReference type="SUPFAM" id="SSF52096">
    <property type="entry name" value="ClpP/crotonase"/>
    <property type="match status" value="1"/>
</dbReference>
<feature type="compositionally biased region" description="Low complexity" evidence="4">
    <location>
        <begin position="249"/>
        <end position="285"/>
    </location>
</feature>
<dbReference type="GO" id="GO:0003860">
    <property type="term" value="F:3-hydroxyisobutyryl-CoA hydrolase activity"/>
    <property type="evidence" value="ECO:0007669"/>
    <property type="project" value="UniProtKB-EC"/>
</dbReference>
<evidence type="ECO:0000256" key="3">
    <source>
        <dbReference type="ARBA" id="ARBA00022801"/>
    </source>
</evidence>
<dbReference type="PANTHER" id="PTHR43176:SF3">
    <property type="entry name" value="3-HYDROXYISOBUTYRYL-COA HYDROLASE, MITOCHONDRIAL"/>
    <property type="match status" value="1"/>
</dbReference>
<evidence type="ECO:0000256" key="4">
    <source>
        <dbReference type="SAM" id="MobiDB-lite"/>
    </source>
</evidence>
<dbReference type="Pfam" id="PF16113">
    <property type="entry name" value="ECH_2"/>
    <property type="match status" value="2"/>
</dbReference>